<feature type="non-terminal residue" evidence="3">
    <location>
        <position position="338"/>
    </location>
</feature>
<dbReference type="EMBL" id="NCBC01000561">
    <property type="protein sequence ID" value="OYV74488.1"/>
    <property type="molecule type" value="Genomic_DNA"/>
</dbReference>
<organism evidence="3 4">
    <name type="scientific">Acidithiobacillus ferrivorans</name>
    <dbReference type="NCBI Taxonomy" id="160808"/>
    <lineage>
        <taxon>Bacteria</taxon>
        <taxon>Pseudomonadati</taxon>
        <taxon>Pseudomonadota</taxon>
        <taxon>Acidithiobacillia</taxon>
        <taxon>Acidithiobacillales</taxon>
        <taxon>Acidithiobacillaceae</taxon>
        <taxon>Acidithiobacillus</taxon>
    </lineage>
</organism>
<dbReference type="PANTHER" id="PTHR30203:SF24">
    <property type="entry name" value="BLR4935 PROTEIN"/>
    <property type="match status" value="1"/>
</dbReference>
<evidence type="ECO:0008006" key="5">
    <source>
        <dbReference type="Google" id="ProtNLM"/>
    </source>
</evidence>
<comment type="similarity">
    <text evidence="1">Belongs to the outer membrane factor (OMF) (TC 1.B.17) family.</text>
</comment>
<evidence type="ECO:0000313" key="4">
    <source>
        <dbReference type="Proteomes" id="UP000216779"/>
    </source>
</evidence>
<dbReference type="Pfam" id="PF02321">
    <property type="entry name" value="OEP"/>
    <property type="match status" value="2"/>
</dbReference>
<feature type="chain" id="PRO_5012491441" description="Transporter" evidence="2">
    <location>
        <begin position="31"/>
        <end position="338"/>
    </location>
</feature>
<keyword evidence="2" id="KW-0732">Signal</keyword>
<dbReference type="Gene3D" id="1.20.1600.10">
    <property type="entry name" value="Outer membrane efflux proteins (OEP)"/>
    <property type="match status" value="1"/>
</dbReference>
<feature type="signal peptide" evidence="2">
    <location>
        <begin position="1"/>
        <end position="30"/>
    </location>
</feature>
<dbReference type="Proteomes" id="UP000216779">
    <property type="component" value="Unassembled WGS sequence"/>
</dbReference>
<comment type="caution">
    <text evidence="3">The sequence shown here is derived from an EMBL/GenBank/DDBJ whole genome shotgun (WGS) entry which is preliminary data.</text>
</comment>
<gene>
    <name evidence="3" type="ORF">B7Z70_11905</name>
</gene>
<evidence type="ECO:0000256" key="1">
    <source>
        <dbReference type="ARBA" id="ARBA00007613"/>
    </source>
</evidence>
<sequence>MRVTSRVFSTLATVLLFAVSAAAMPAPSSASPPAPLTLAQAQARLARVNPGVLGAEQSQQALRHQAVAASQLPDPEIGLMAQNFPANSLSPSQGPNAMLSLGISQRLPAFGQRKHRGEELQEESRAAFYAVAATKTENLLALQLGWFDAIYAGQALEVLRTQRELETESAQAALARFRAGAAPEADVLRARLDEQALANRLSQVQALRTAARARIAELLNAEELPELAAGWPVIPEPPALKTIENGLAYNPALRQSEALNRAAGAGVEVAKSEYHPDITVFGSYGKSYYPGMPNQVTAGINVTLPIFTARRQDQTLDAARARARASGYAYLQQSLSLL</sequence>
<reference evidence="3 4" key="1">
    <citation type="submission" date="2017-03" db="EMBL/GenBank/DDBJ databases">
        <title>Lifting the veil on microbial sulfur biogeochemistry in mining wastewaters.</title>
        <authorList>
            <person name="Kantor R.S."/>
            <person name="Colenbrander Nelson T."/>
            <person name="Marshall S."/>
            <person name="Bennett D."/>
            <person name="Apte S."/>
            <person name="Camacho D."/>
            <person name="Thomas B.C."/>
            <person name="Warren L.A."/>
            <person name="Banfield J.F."/>
        </authorList>
    </citation>
    <scope>NUCLEOTIDE SEQUENCE [LARGE SCALE GENOMIC DNA]</scope>
    <source>
        <strain evidence="3">21-59-9</strain>
    </source>
</reference>
<accession>A0A257SML8</accession>
<protein>
    <recommendedName>
        <fullName evidence="5">Transporter</fullName>
    </recommendedName>
</protein>
<dbReference type="GO" id="GO:0015562">
    <property type="term" value="F:efflux transmembrane transporter activity"/>
    <property type="evidence" value="ECO:0007669"/>
    <property type="project" value="InterPro"/>
</dbReference>
<evidence type="ECO:0000313" key="3">
    <source>
        <dbReference type="EMBL" id="OYV74488.1"/>
    </source>
</evidence>
<name>A0A257SML8_9PROT</name>
<proteinExistence type="inferred from homology"/>
<dbReference type="AlphaFoldDB" id="A0A257SML8"/>
<dbReference type="SUPFAM" id="SSF56954">
    <property type="entry name" value="Outer membrane efflux proteins (OEP)"/>
    <property type="match status" value="1"/>
</dbReference>
<dbReference type="InterPro" id="IPR010131">
    <property type="entry name" value="MdtP/NodT-like"/>
</dbReference>
<evidence type="ECO:0000256" key="2">
    <source>
        <dbReference type="SAM" id="SignalP"/>
    </source>
</evidence>
<dbReference type="PANTHER" id="PTHR30203">
    <property type="entry name" value="OUTER MEMBRANE CATION EFFLUX PROTEIN"/>
    <property type="match status" value="1"/>
</dbReference>
<dbReference type="InterPro" id="IPR003423">
    <property type="entry name" value="OMP_efflux"/>
</dbReference>